<evidence type="ECO:0000256" key="10">
    <source>
        <dbReference type="SAM" id="SignalP"/>
    </source>
</evidence>
<comment type="cofactor">
    <cofactor evidence="1">
        <name>L-ascorbate</name>
        <dbReference type="ChEBI" id="CHEBI:38290"/>
    </cofactor>
</comment>
<dbReference type="GO" id="GO:0019797">
    <property type="term" value="F:procollagen-proline 3-dioxygenase activity"/>
    <property type="evidence" value="ECO:0007669"/>
    <property type="project" value="UniProtKB-EC"/>
</dbReference>
<evidence type="ECO:0000256" key="1">
    <source>
        <dbReference type="ARBA" id="ARBA00001961"/>
    </source>
</evidence>
<organism evidence="12 13">
    <name type="scientific">Symbiodinium natans</name>
    <dbReference type="NCBI Taxonomy" id="878477"/>
    <lineage>
        <taxon>Eukaryota</taxon>
        <taxon>Sar</taxon>
        <taxon>Alveolata</taxon>
        <taxon>Dinophyceae</taxon>
        <taxon>Suessiales</taxon>
        <taxon>Symbiodiniaceae</taxon>
        <taxon>Symbiodinium</taxon>
    </lineage>
</organism>
<comment type="cofactor">
    <cofactor evidence="2">
        <name>Fe cation</name>
        <dbReference type="ChEBI" id="CHEBI:24875"/>
    </cofactor>
</comment>
<evidence type="ECO:0000259" key="11">
    <source>
        <dbReference type="PROSITE" id="PS51471"/>
    </source>
</evidence>
<proteinExistence type="predicted"/>
<dbReference type="GO" id="GO:0032963">
    <property type="term" value="P:collagen metabolic process"/>
    <property type="evidence" value="ECO:0007669"/>
    <property type="project" value="InterPro"/>
</dbReference>
<protein>
    <recommendedName>
        <fullName evidence="3">procollagen-proline 3-dioxygenase</fullName>
        <ecNumber evidence="3">1.14.11.7</ecNumber>
    </recommendedName>
</protein>
<keyword evidence="7" id="KW-0560">Oxidoreductase</keyword>
<dbReference type="InterPro" id="IPR044862">
    <property type="entry name" value="Pro_4_hyd_alph_FE2OG_OXY"/>
</dbReference>
<dbReference type="Pfam" id="PF13640">
    <property type="entry name" value="2OG-FeII_Oxy_3"/>
    <property type="match status" value="2"/>
</dbReference>
<dbReference type="Proteomes" id="UP000604046">
    <property type="component" value="Unassembled WGS sequence"/>
</dbReference>
<evidence type="ECO:0000256" key="3">
    <source>
        <dbReference type="ARBA" id="ARBA00012262"/>
    </source>
</evidence>
<evidence type="ECO:0000313" key="13">
    <source>
        <dbReference type="Proteomes" id="UP000604046"/>
    </source>
</evidence>
<dbReference type="EMBL" id="CAJNDS010002784">
    <property type="protein sequence ID" value="CAE7596223.1"/>
    <property type="molecule type" value="Genomic_DNA"/>
</dbReference>
<dbReference type="InterPro" id="IPR005123">
    <property type="entry name" value="Oxoglu/Fe-dep_dioxygenase_dom"/>
</dbReference>
<dbReference type="PANTHER" id="PTHR14049">
    <property type="entry name" value="LEPRECAN 1"/>
    <property type="match status" value="1"/>
</dbReference>
<evidence type="ECO:0000256" key="4">
    <source>
        <dbReference type="ARBA" id="ARBA00022723"/>
    </source>
</evidence>
<dbReference type="InterPro" id="IPR039575">
    <property type="entry name" value="P3H"/>
</dbReference>
<feature type="domain" description="Fe2OG dioxygenase" evidence="11">
    <location>
        <begin position="783"/>
        <end position="898"/>
    </location>
</feature>
<keyword evidence="13" id="KW-1185">Reference proteome</keyword>
<evidence type="ECO:0000256" key="2">
    <source>
        <dbReference type="ARBA" id="ARBA00001962"/>
    </source>
</evidence>
<dbReference type="PANTHER" id="PTHR14049:SF9">
    <property type="entry name" value="PROCOLLAGEN-PROLINE 3-DIOXYGENASE"/>
    <property type="match status" value="1"/>
</dbReference>
<evidence type="ECO:0000256" key="7">
    <source>
        <dbReference type="ARBA" id="ARBA00023002"/>
    </source>
</evidence>
<dbReference type="EC" id="1.14.11.7" evidence="3"/>
<dbReference type="GO" id="GO:0031418">
    <property type="term" value="F:L-ascorbic acid binding"/>
    <property type="evidence" value="ECO:0007669"/>
    <property type="project" value="InterPro"/>
</dbReference>
<feature type="signal peptide" evidence="10">
    <location>
        <begin position="1"/>
        <end position="18"/>
    </location>
</feature>
<name>A0A812V1E4_9DINO</name>
<keyword evidence="5" id="KW-0677">Repeat</keyword>
<dbReference type="SMART" id="SM00702">
    <property type="entry name" value="P4Hc"/>
    <property type="match status" value="1"/>
</dbReference>
<keyword evidence="6" id="KW-0223">Dioxygenase</keyword>
<evidence type="ECO:0000256" key="5">
    <source>
        <dbReference type="ARBA" id="ARBA00022737"/>
    </source>
</evidence>
<dbReference type="Gene3D" id="2.60.120.620">
    <property type="entry name" value="q2cbj1_9rhob like domain"/>
    <property type="match status" value="3"/>
</dbReference>
<evidence type="ECO:0000256" key="9">
    <source>
        <dbReference type="SAM" id="MobiDB-lite"/>
    </source>
</evidence>
<evidence type="ECO:0000256" key="8">
    <source>
        <dbReference type="ARBA" id="ARBA00023004"/>
    </source>
</evidence>
<dbReference type="GO" id="GO:0005506">
    <property type="term" value="F:iron ion binding"/>
    <property type="evidence" value="ECO:0007669"/>
    <property type="project" value="InterPro"/>
</dbReference>
<feature type="chain" id="PRO_5032495042" description="procollagen-proline 3-dioxygenase" evidence="10">
    <location>
        <begin position="19"/>
        <end position="1679"/>
    </location>
</feature>
<comment type="caution">
    <text evidence="12">The sequence shown here is derived from an EMBL/GenBank/DDBJ whole genome shotgun (WGS) entry which is preliminary data.</text>
</comment>
<dbReference type="PROSITE" id="PS51471">
    <property type="entry name" value="FE2OG_OXY"/>
    <property type="match status" value="2"/>
</dbReference>
<feature type="domain" description="Fe2OG dioxygenase" evidence="11">
    <location>
        <begin position="425"/>
        <end position="539"/>
    </location>
</feature>
<accession>A0A812V1E4</accession>
<gene>
    <name evidence="12" type="primary">P4HA1</name>
    <name evidence="12" type="ORF">SNAT2548_LOCUS33929</name>
</gene>
<evidence type="ECO:0000256" key="6">
    <source>
        <dbReference type="ARBA" id="ARBA00022964"/>
    </source>
</evidence>
<keyword evidence="8" id="KW-0408">Iron</keyword>
<sequence length="1679" mass="182299">MRGLARAISLADLLWADAAVVDCGRMREDGSCLTRPHFMDLHCSGCGNFSVHEPLRGRFLVEDAVSPLLLKELLALAPEVVVPGDGYGGRARLFKKDEVWAGIQLLDAADWAVEQAKAGRRDALAFARSFVEVVHIMKTMLDNLFDLKQQATLHFAQLVCRQKDPTSAEVGDSHPVHSDSGCVYQEPADNESEPCIAGEDDPRTHAAYLYLHGPESGDFRGGDFFFARSFGDGQRVQLRPAAGRMVAIAAGSSNLHGVEHLEAGIRCHVGVWVAAGSEDTDVHGYQRHSLQQAESILAGVLPAGSRPRVEDWWQENDSFKRMCTAPSNVKAAASSQSQKQKDVEVLSDLPGPQILRARGFLSPEEARHIIALAKPMLQDGVVLESGQLVRAKYRRSQTAWLEDEDPVLQNISQRIEAFTGLSLQSAEQFQVAHYTAENQGRYEPHFDWGREVAVMDAFGSAEDTGQGPRLATFLIYLNAVQGGGATTFVQQDLSIQPEPGAAVFWYNLRPRGEGDELVRHGACPVTEGEKLIVTRWIHAAGNAHVFDASSGMPRISRSSESQSWRSLPCASLCVSAPLQAGRRCPTECDAAAITSELRGRAVLDHAVPKSTARAIAALAPLAVSPGDGFPSGEVLGAAGVTPRAAVEWAAVQGTAALSWAESFLTAAETVGREVAAYFGKRLLNSSAPVDEEGLYFDFVHLVCRSSQNRNGEGPKAQTDFEEFSGYIPADARDLFSRELTLEQAKEACSAVEACQGFTFQAGVEPAKPRMVYFKAKWELAGTGWTSFRRSNRVPKEADAYEAHADNCFEEGAFCVRKKPFYHWRSHAAVLFLHGPESGDFQGGNFFYSPAFDSPPDQRVRIEPVAGRTVTFRAGVENIHGVEKVLSGTRCTLNQWFTPNAFLAQHKSELEDARKLLIKYMEAQDHAAAGTSVSKRFDDNSHEMDEELTNCAHTLDECGQHPAKTSRHLREEPPVRQVSLLWLRNLPLRSLLMVQVNGAKIDAEGQCKGNVWNCSPIASVRFAVASLAGFAGQLSSALPPAGAKALGATRTVGGVSKLRSNLDAFSMQQVGIVAEAFDVVGHHHRKLVGYIEQILLKAQDSNGASPGDEASRRRLIAALLTAAAQQETFARRSQSTMQRFAEELTTDLKSCAPSDAVLRPTKQDPRSLRVRIRSTIEAVRQAPKPPQPLRRLGSPLRGGRRHQRTRPSEIVAESDEEAESQPVQQDEADKPRPGEMFAEAQLLDLEAIAASLGSSMTEQADEASSPEVPAPAPPGAVLGGEVLPGIGFVAGRARRSFGGAALEVDGFAPAGASVARRLRPPPARRHFERILGGRHPANVRILRRLRRLEVEMKLDGSTAAPFAETRRKKRTWYADPSTQPHKAYKVRATIQAQQASLFRRLRRYRLGGFEPNLVGGSFAPLRKIRPAKDIAGPSPVLSLDQSVVLANSLASESGKAIPGRENLLRQLGEHTARAALLQCATSLQEQRALVASSRIASSLAEANLSCPALLQSLEERISRGSVVSSLRKHRPTALPRILLSYLRLARSSTGLDEGSIARSVSEQLHELLRIGPDRLAPLWILPADELASIVHSLAELLGDPGALESRSRARLRRSLLAGLVAVDRESQGAPLPAGWPRPLQGAAGAPPTAAELEMLVAGVCWLSNGRSKQMVEVSTRLAIS</sequence>
<dbReference type="OrthoDB" id="407973at2759"/>
<feature type="region of interest" description="Disordered" evidence="9">
    <location>
        <begin position="1175"/>
        <end position="1231"/>
    </location>
</feature>
<keyword evidence="4" id="KW-0479">Metal-binding</keyword>
<dbReference type="InterPro" id="IPR006620">
    <property type="entry name" value="Pro_4_hyd_alph"/>
</dbReference>
<reference evidence="12" key="1">
    <citation type="submission" date="2021-02" db="EMBL/GenBank/DDBJ databases">
        <authorList>
            <person name="Dougan E. K."/>
            <person name="Rhodes N."/>
            <person name="Thang M."/>
            <person name="Chan C."/>
        </authorList>
    </citation>
    <scope>NUCLEOTIDE SEQUENCE</scope>
</reference>
<feature type="non-terminal residue" evidence="12">
    <location>
        <position position="1679"/>
    </location>
</feature>
<evidence type="ECO:0000313" key="12">
    <source>
        <dbReference type="EMBL" id="CAE7596223.1"/>
    </source>
</evidence>
<keyword evidence="10" id="KW-0732">Signal</keyword>